<name>A0AAU9TSR0_EUPED</name>
<protein>
    <recommendedName>
        <fullName evidence="6">Carboxylic ester hydrolase</fullName>
        <ecNumber evidence="6">3.1.1.-</ecNumber>
    </recommendedName>
</protein>
<dbReference type="InterPro" id="IPR002018">
    <property type="entry name" value="CarbesteraseB"/>
</dbReference>
<dbReference type="SUPFAM" id="SSF53474">
    <property type="entry name" value="alpha/beta-Hydrolases"/>
    <property type="match status" value="1"/>
</dbReference>
<evidence type="ECO:0000256" key="5">
    <source>
        <dbReference type="ARBA" id="ARBA00023180"/>
    </source>
</evidence>
<proteinExistence type="inferred from homology"/>
<dbReference type="EMBL" id="CAKOGL010000008">
    <property type="protein sequence ID" value="CAH2089921.1"/>
    <property type="molecule type" value="Genomic_DNA"/>
</dbReference>
<evidence type="ECO:0000313" key="8">
    <source>
        <dbReference type="EMBL" id="CAH2089921.1"/>
    </source>
</evidence>
<evidence type="ECO:0000256" key="6">
    <source>
        <dbReference type="RuleBase" id="RU361235"/>
    </source>
</evidence>
<dbReference type="InterPro" id="IPR029058">
    <property type="entry name" value="AB_hydrolase_fold"/>
</dbReference>
<dbReference type="InterPro" id="IPR050309">
    <property type="entry name" value="Type-B_Carboxylest/Lipase"/>
</dbReference>
<evidence type="ECO:0000313" key="9">
    <source>
        <dbReference type="Proteomes" id="UP001153954"/>
    </source>
</evidence>
<feature type="signal peptide" evidence="6">
    <location>
        <begin position="1"/>
        <end position="23"/>
    </location>
</feature>
<accession>A0AAU9TSR0</accession>
<sequence>MKTYWLVLWSLWAARLIRQPTLPVRVTGGWLRGVIAPDGSHKRYLAVPYATHPIKRFQGPGPEPTWRGILEAIEENIQCPQRIGASIFIGREECLIVNVYTPVDAITGSKYPVMVYVHGGGFYEGYGASLLYGPDYLVSKGVVLVTMNYRLNIQGFACLRIKEAPGNAGMKDQVAALKWVQRNIHAFGGDPNSVTLFGESAGAASVSYHILSPMSKNLFHKAIMQSGSSLAAWSRQYNPVHMASLLTKVMLYASDDVYDIYKALMKTSDRDLVVTRVPREEGNVIISECIHTPCVEAEIPGIEPFMTEDPYDLLSSGKYYKVPMIIGINNAEGLLFFGMENDTTIPKIVFEKSLPKNLDIPEESKRNEIGDKLKEFYLGGSKFTYNNLANFSRFHGEAYFSLPVLAETELYLSTNENSIYTYIFSYSGRRNILKLTLGYGLSNEPGATHADDIFYLFQQPLIPSFFENNMIDRLTTMWTNFAKYGDPTPKASDLLPVKWLPTNKSSPHSLIIDREFSTTPLWFTDSLKYLRDVYEKYRRKTD</sequence>
<keyword evidence="4" id="KW-1015">Disulfide bond</keyword>
<gene>
    <name evidence="8" type="ORF">EEDITHA_LOCUS5928</name>
</gene>
<keyword evidence="2" id="KW-0719">Serine esterase</keyword>
<keyword evidence="5" id="KW-0325">Glycoprotein</keyword>
<evidence type="ECO:0000256" key="1">
    <source>
        <dbReference type="ARBA" id="ARBA00005964"/>
    </source>
</evidence>
<keyword evidence="3 6" id="KW-0378">Hydrolase</keyword>
<dbReference type="EC" id="3.1.1.-" evidence="6"/>
<comment type="similarity">
    <text evidence="1 6">Belongs to the type-B carboxylesterase/lipase family.</text>
</comment>
<dbReference type="Gene3D" id="3.40.50.1820">
    <property type="entry name" value="alpha/beta hydrolase"/>
    <property type="match status" value="1"/>
</dbReference>
<dbReference type="Pfam" id="PF00135">
    <property type="entry name" value="COesterase"/>
    <property type="match status" value="1"/>
</dbReference>
<evidence type="ECO:0000256" key="2">
    <source>
        <dbReference type="ARBA" id="ARBA00022487"/>
    </source>
</evidence>
<dbReference type="AlphaFoldDB" id="A0AAU9TSR0"/>
<feature type="chain" id="PRO_5043094313" description="Carboxylic ester hydrolase" evidence="6">
    <location>
        <begin position="24"/>
        <end position="542"/>
    </location>
</feature>
<feature type="domain" description="Carboxylesterase type B" evidence="7">
    <location>
        <begin position="24"/>
        <end position="516"/>
    </location>
</feature>
<keyword evidence="9" id="KW-1185">Reference proteome</keyword>
<comment type="caution">
    <text evidence="8">The sequence shown here is derived from an EMBL/GenBank/DDBJ whole genome shotgun (WGS) entry which is preliminary data.</text>
</comment>
<keyword evidence="6" id="KW-0732">Signal</keyword>
<evidence type="ECO:0000256" key="4">
    <source>
        <dbReference type="ARBA" id="ARBA00023157"/>
    </source>
</evidence>
<reference evidence="8" key="1">
    <citation type="submission" date="2022-03" db="EMBL/GenBank/DDBJ databases">
        <authorList>
            <person name="Tunstrom K."/>
        </authorList>
    </citation>
    <scope>NUCLEOTIDE SEQUENCE</scope>
</reference>
<dbReference type="InterPro" id="IPR019826">
    <property type="entry name" value="Carboxylesterase_B_AS"/>
</dbReference>
<organism evidence="8 9">
    <name type="scientific">Euphydryas editha</name>
    <name type="common">Edith's checkerspot</name>
    <dbReference type="NCBI Taxonomy" id="104508"/>
    <lineage>
        <taxon>Eukaryota</taxon>
        <taxon>Metazoa</taxon>
        <taxon>Ecdysozoa</taxon>
        <taxon>Arthropoda</taxon>
        <taxon>Hexapoda</taxon>
        <taxon>Insecta</taxon>
        <taxon>Pterygota</taxon>
        <taxon>Neoptera</taxon>
        <taxon>Endopterygota</taxon>
        <taxon>Lepidoptera</taxon>
        <taxon>Glossata</taxon>
        <taxon>Ditrysia</taxon>
        <taxon>Papilionoidea</taxon>
        <taxon>Nymphalidae</taxon>
        <taxon>Nymphalinae</taxon>
        <taxon>Euphydryas</taxon>
    </lineage>
</organism>
<dbReference type="GO" id="GO:0052689">
    <property type="term" value="F:carboxylic ester hydrolase activity"/>
    <property type="evidence" value="ECO:0007669"/>
    <property type="project" value="UniProtKB-KW"/>
</dbReference>
<dbReference type="Proteomes" id="UP001153954">
    <property type="component" value="Unassembled WGS sequence"/>
</dbReference>
<dbReference type="PANTHER" id="PTHR11559">
    <property type="entry name" value="CARBOXYLESTERASE"/>
    <property type="match status" value="1"/>
</dbReference>
<dbReference type="PROSITE" id="PS00122">
    <property type="entry name" value="CARBOXYLESTERASE_B_1"/>
    <property type="match status" value="1"/>
</dbReference>
<evidence type="ECO:0000256" key="3">
    <source>
        <dbReference type="ARBA" id="ARBA00022801"/>
    </source>
</evidence>
<evidence type="ECO:0000259" key="7">
    <source>
        <dbReference type="Pfam" id="PF00135"/>
    </source>
</evidence>